<reference evidence="2 3" key="1">
    <citation type="submission" date="2018-07" db="EMBL/GenBank/DDBJ databases">
        <title>Genomic Encyclopedia of Type Strains, Phase III (KMG-III): the genomes of soil and plant-associated and newly described type strains.</title>
        <authorList>
            <person name="Whitman W."/>
        </authorList>
    </citation>
    <scope>NUCLEOTIDE SEQUENCE [LARGE SCALE GENOMIC DNA]</scope>
    <source>
        <strain evidence="2 3">CECT 8575</strain>
    </source>
</reference>
<comment type="caution">
    <text evidence="2">The sequence shown here is derived from an EMBL/GenBank/DDBJ whole genome shotgun (WGS) entry which is preliminary data.</text>
</comment>
<dbReference type="PANTHER" id="PTHR33164:SF43">
    <property type="entry name" value="HTH-TYPE TRANSCRIPTIONAL REPRESSOR YETL"/>
    <property type="match status" value="1"/>
</dbReference>
<dbReference type="InterPro" id="IPR000835">
    <property type="entry name" value="HTH_MarR-typ"/>
</dbReference>
<accession>A0A368VII0</accession>
<dbReference type="EMBL" id="QPJC01000009">
    <property type="protein sequence ID" value="RCW41095.1"/>
    <property type="molecule type" value="Genomic_DNA"/>
</dbReference>
<evidence type="ECO:0000313" key="2">
    <source>
        <dbReference type="EMBL" id="RCW41095.1"/>
    </source>
</evidence>
<dbReference type="GO" id="GO:0006950">
    <property type="term" value="P:response to stress"/>
    <property type="evidence" value="ECO:0007669"/>
    <property type="project" value="TreeGrafter"/>
</dbReference>
<dbReference type="PRINTS" id="PR00598">
    <property type="entry name" value="HTHMARR"/>
</dbReference>
<name>A0A368VII0_9ACTN</name>
<gene>
    <name evidence="2" type="ORF">DFQ14_109172</name>
</gene>
<dbReference type="InterPro" id="IPR039422">
    <property type="entry name" value="MarR/SlyA-like"/>
</dbReference>
<dbReference type="PANTHER" id="PTHR33164">
    <property type="entry name" value="TRANSCRIPTIONAL REGULATOR, MARR FAMILY"/>
    <property type="match status" value="1"/>
</dbReference>
<dbReference type="PROSITE" id="PS50995">
    <property type="entry name" value="HTH_MARR_2"/>
    <property type="match status" value="1"/>
</dbReference>
<dbReference type="SMART" id="SM00347">
    <property type="entry name" value="HTH_MARR"/>
    <property type="match status" value="1"/>
</dbReference>
<dbReference type="SUPFAM" id="SSF46785">
    <property type="entry name" value="Winged helix' DNA-binding domain"/>
    <property type="match status" value="1"/>
</dbReference>
<dbReference type="Gene3D" id="1.10.10.10">
    <property type="entry name" value="Winged helix-like DNA-binding domain superfamily/Winged helix DNA-binding domain"/>
    <property type="match status" value="1"/>
</dbReference>
<dbReference type="RefSeq" id="WP_179951586.1">
    <property type="nucleotide sequence ID" value="NZ_QPJC01000009.1"/>
</dbReference>
<dbReference type="Pfam" id="PF12802">
    <property type="entry name" value="MarR_2"/>
    <property type="match status" value="1"/>
</dbReference>
<dbReference type="GO" id="GO:0003700">
    <property type="term" value="F:DNA-binding transcription factor activity"/>
    <property type="evidence" value="ECO:0007669"/>
    <property type="project" value="InterPro"/>
</dbReference>
<sequence>MEVVAQVKRIVSLLDKAVEPVYEGTAVTTAEVDLLVPLRYAEEPITASRLAELLSMTRAGVSKTLAKLERRGLITRTPSSSDRRAAVIAMTPSGCSVIDELFPRELAAHGALLAGLDRDRDRVLRALERLATAMEEQLDR</sequence>
<protein>
    <submittedName>
        <fullName evidence="2">MarR family transcriptional regulator</fullName>
    </submittedName>
</protein>
<organism evidence="2 3">
    <name type="scientific">Halopolyspora algeriensis</name>
    <dbReference type="NCBI Taxonomy" id="1500506"/>
    <lineage>
        <taxon>Bacteria</taxon>
        <taxon>Bacillati</taxon>
        <taxon>Actinomycetota</taxon>
        <taxon>Actinomycetes</taxon>
        <taxon>Actinomycetes incertae sedis</taxon>
        <taxon>Halopolyspora</taxon>
    </lineage>
</organism>
<keyword evidence="3" id="KW-1185">Reference proteome</keyword>
<proteinExistence type="predicted"/>
<dbReference type="AlphaFoldDB" id="A0A368VII0"/>
<dbReference type="InterPro" id="IPR036388">
    <property type="entry name" value="WH-like_DNA-bd_sf"/>
</dbReference>
<dbReference type="InterPro" id="IPR036390">
    <property type="entry name" value="WH_DNA-bd_sf"/>
</dbReference>
<evidence type="ECO:0000313" key="3">
    <source>
        <dbReference type="Proteomes" id="UP000253495"/>
    </source>
</evidence>
<dbReference type="Proteomes" id="UP000253495">
    <property type="component" value="Unassembled WGS sequence"/>
</dbReference>
<evidence type="ECO:0000259" key="1">
    <source>
        <dbReference type="PROSITE" id="PS50995"/>
    </source>
</evidence>
<feature type="domain" description="HTH marR-type" evidence="1">
    <location>
        <begin position="1"/>
        <end position="139"/>
    </location>
</feature>